<keyword evidence="2" id="KW-1133">Transmembrane helix</keyword>
<feature type="compositionally biased region" description="Low complexity" evidence="1">
    <location>
        <begin position="10"/>
        <end position="27"/>
    </location>
</feature>
<evidence type="ECO:0000256" key="1">
    <source>
        <dbReference type="SAM" id="MobiDB-lite"/>
    </source>
</evidence>
<gene>
    <name evidence="4" type="ORF">ORV05_19995</name>
</gene>
<evidence type="ECO:0000313" key="4">
    <source>
        <dbReference type="EMBL" id="WAL63306.1"/>
    </source>
</evidence>
<organism evidence="4 5">
    <name type="scientific">Amycolatopsis cynarae</name>
    <dbReference type="NCBI Taxonomy" id="2995223"/>
    <lineage>
        <taxon>Bacteria</taxon>
        <taxon>Bacillati</taxon>
        <taxon>Actinomycetota</taxon>
        <taxon>Actinomycetes</taxon>
        <taxon>Pseudonocardiales</taxon>
        <taxon>Pseudonocardiaceae</taxon>
        <taxon>Amycolatopsis</taxon>
    </lineage>
</organism>
<keyword evidence="5" id="KW-1185">Reference proteome</keyword>
<reference evidence="4" key="1">
    <citation type="submission" date="2022-11" db="EMBL/GenBank/DDBJ databases">
        <authorList>
            <person name="Mo P."/>
        </authorList>
    </citation>
    <scope>NUCLEOTIDE SEQUENCE</scope>
    <source>
        <strain evidence="4">HUAS 11-8</strain>
    </source>
</reference>
<feature type="domain" description="DUF4333" evidence="3">
    <location>
        <begin position="103"/>
        <end position="177"/>
    </location>
</feature>
<dbReference type="SUPFAM" id="SSF81995">
    <property type="entry name" value="beta-sandwich domain of Sec23/24"/>
    <property type="match status" value="1"/>
</dbReference>
<dbReference type="InterPro" id="IPR025637">
    <property type="entry name" value="DUF4333"/>
</dbReference>
<sequence>MSTPYGGNEPPQWGQAPQPQQSPGYGQQPPPSPQYGQQYGQQPPGFGQPTQQQPYPQQYGQHPQQQFAGQQPGPFGQPEPARKGGNVLWIVIGALVVVVATLGITGFVTPAFFVSHVLDATAVQNGVKDMLSQYGTPADSVSCPPDQPVKAGTTFTCTATIGGQQQKVLVTVKDKDGNYQVGMAGQ</sequence>
<evidence type="ECO:0000256" key="2">
    <source>
        <dbReference type="SAM" id="Phobius"/>
    </source>
</evidence>
<protein>
    <submittedName>
        <fullName evidence="4">DUF4333 domain-containing protein</fullName>
    </submittedName>
</protein>
<feature type="region of interest" description="Disordered" evidence="1">
    <location>
        <begin position="1"/>
        <end position="80"/>
    </location>
</feature>
<dbReference type="Proteomes" id="UP001163203">
    <property type="component" value="Chromosome"/>
</dbReference>
<name>A0ABY7ATR7_9PSEU</name>
<proteinExistence type="predicted"/>
<keyword evidence="2" id="KW-0812">Transmembrane</keyword>
<evidence type="ECO:0000313" key="5">
    <source>
        <dbReference type="Proteomes" id="UP001163203"/>
    </source>
</evidence>
<keyword evidence="2" id="KW-0472">Membrane</keyword>
<feature type="transmembrane region" description="Helical" evidence="2">
    <location>
        <begin position="87"/>
        <end position="113"/>
    </location>
</feature>
<dbReference type="EMBL" id="CP113836">
    <property type="protein sequence ID" value="WAL63306.1"/>
    <property type="molecule type" value="Genomic_DNA"/>
</dbReference>
<dbReference type="RefSeq" id="WP_268441163.1">
    <property type="nucleotide sequence ID" value="NZ_CP113836.1"/>
</dbReference>
<dbReference type="Pfam" id="PF14230">
    <property type="entry name" value="DUF4333"/>
    <property type="match status" value="1"/>
</dbReference>
<evidence type="ECO:0000259" key="3">
    <source>
        <dbReference type="Pfam" id="PF14230"/>
    </source>
</evidence>
<feature type="compositionally biased region" description="Low complexity" evidence="1">
    <location>
        <begin position="34"/>
        <end position="78"/>
    </location>
</feature>
<accession>A0ABY7ATR7</accession>